<dbReference type="AlphaFoldDB" id="A0A939JNC1"/>
<dbReference type="EMBL" id="JAFLRJ010000751">
    <property type="protein sequence ID" value="MBO0517669.1"/>
    <property type="molecule type" value="Genomic_DNA"/>
</dbReference>
<gene>
    <name evidence="2" type="ORF">J0695_38850</name>
</gene>
<dbReference type="InterPro" id="IPR041664">
    <property type="entry name" value="AAA_16"/>
</dbReference>
<dbReference type="PANTHER" id="PTHR47691:SF3">
    <property type="entry name" value="HTH-TYPE TRANSCRIPTIONAL REGULATOR RV0890C-RELATED"/>
    <property type="match status" value="1"/>
</dbReference>
<protein>
    <submittedName>
        <fullName evidence="2">ATP-binding protein</fullName>
    </submittedName>
</protein>
<dbReference type="SUPFAM" id="SSF52540">
    <property type="entry name" value="P-loop containing nucleoside triphosphate hydrolases"/>
    <property type="match status" value="1"/>
</dbReference>
<name>A0A939JNC1_9ACTN</name>
<reference evidence="2" key="1">
    <citation type="submission" date="2021-03" db="EMBL/GenBank/DDBJ databases">
        <title>Streptomyces poriferae sp. nov., a novel marine sponge-derived Actinobacteria species with anti-MRSA activity.</title>
        <authorList>
            <person name="Sandoval-Powers M."/>
            <person name="Kralova S."/>
            <person name="Nguyen G.-S."/>
            <person name="Fawwal D."/>
            <person name="Degnes K."/>
            <person name="Klinkenberg G."/>
            <person name="Sletta H."/>
            <person name="Wentzel A."/>
            <person name="Liles M.R."/>
        </authorList>
    </citation>
    <scope>NUCLEOTIDE SEQUENCE</scope>
    <source>
        <strain evidence="2">DSM 41794</strain>
    </source>
</reference>
<keyword evidence="3" id="KW-1185">Reference proteome</keyword>
<proteinExistence type="predicted"/>
<dbReference type="Pfam" id="PF13191">
    <property type="entry name" value="AAA_16"/>
    <property type="match status" value="1"/>
</dbReference>
<dbReference type="Gene3D" id="3.40.50.300">
    <property type="entry name" value="P-loop containing nucleotide triphosphate hydrolases"/>
    <property type="match status" value="1"/>
</dbReference>
<dbReference type="InterPro" id="IPR027417">
    <property type="entry name" value="P-loop_NTPase"/>
</dbReference>
<evidence type="ECO:0000259" key="1">
    <source>
        <dbReference type="Pfam" id="PF13191"/>
    </source>
</evidence>
<dbReference type="Proteomes" id="UP000664167">
    <property type="component" value="Unassembled WGS sequence"/>
</dbReference>
<keyword evidence="2" id="KW-0547">Nucleotide-binding</keyword>
<organism evidence="2 3">
    <name type="scientific">Streptomyces beijiangensis</name>
    <dbReference type="NCBI Taxonomy" id="163361"/>
    <lineage>
        <taxon>Bacteria</taxon>
        <taxon>Bacillati</taxon>
        <taxon>Actinomycetota</taxon>
        <taxon>Actinomycetes</taxon>
        <taxon>Kitasatosporales</taxon>
        <taxon>Streptomycetaceae</taxon>
        <taxon>Streptomyces</taxon>
    </lineage>
</organism>
<evidence type="ECO:0000313" key="2">
    <source>
        <dbReference type="EMBL" id="MBO0517669.1"/>
    </source>
</evidence>
<feature type="non-terminal residue" evidence="2">
    <location>
        <position position="135"/>
    </location>
</feature>
<sequence length="135" mass="14121">MAANNNSGVIATGAGPTIDARSLHLPAQMVRPPNEVVASPGLNNLPAPRNGVFVGRDEDLARLDAAMDNGSGRAVVRVVHGLGGVGKSTLALEYAHRFRHRYNPIWWIAADTAEGIVAELAELAVRLDPIAAIGA</sequence>
<accession>A0A939JNC1</accession>
<feature type="domain" description="Orc1-like AAA ATPase" evidence="1">
    <location>
        <begin position="53"/>
        <end position="115"/>
    </location>
</feature>
<keyword evidence="2" id="KW-0067">ATP-binding</keyword>
<comment type="caution">
    <text evidence="2">The sequence shown here is derived from an EMBL/GenBank/DDBJ whole genome shotgun (WGS) entry which is preliminary data.</text>
</comment>
<evidence type="ECO:0000313" key="3">
    <source>
        <dbReference type="Proteomes" id="UP000664167"/>
    </source>
</evidence>
<dbReference type="RefSeq" id="WP_206969568.1">
    <property type="nucleotide sequence ID" value="NZ_JAFLRJ010000751.1"/>
</dbReference>
<dbReference type="GO" id="GO:0005524">
    <property type="term" value="F:ATP binding"/>
    <property type="evidence" value="ECO:0007669"/>
    <property type="project" value="UniProtKB-KW"/>
</dbReference>
<dbReference type="PANTHER" id="PTHR47691">
    <property type="entry name" value="REGULATOR-RELATED"/>
    <property type="match status" value="1"/>
</dbReference>